<evidence type="ECO:0000256" key="4">
    <source>
        <dbReference type="PIRSR" id="PIRSR006806-1"/>
    </source>
</evidence>
<dbReference type="GO" id="GO:0030272">
    <property type="term" value="F:5-formyltetrahydrofolate cyclo-ligase activity"/>
    <property type="evidence" value="ECO:0007669"/>
    <property type="project" value="UniProtKB-EC"/>
</dbReference>
<evidence type="ECO:0000256" key="2">
    <source>
        <dbReference type="ARBA" id="ARBA00022741"/>
    </source>
</evidence>
<keyword evidence="2 4" id="KW-0547">Nucleotide-binding</keyword>
<reference evidence="6 7" key="1">
    <citation type="submission" date="2016-10" db="EMBL/GenBank/DDBJ databases">
        <authorList>
            <person name="de Groot N.N."/>
        </authorList>
    </citation>
    <scope>NUCLEOTIDE SEQUENCE [LARGE SCALE GENOMIC DNA]</scope>
    <source>
        <strain evidence="6 7">CCM7597</strain>
    </source>
</reference>
<keyword evidence="6" id="KW-0436">Ligase</keyword>
<evidence type="ECO:0000313" key="7">
    <source>
        <dbReference type="Proteomes" id="UP000198584"/>
    </source>
</evidence>
<comment type="cofactor">
    <cofactor evidence="5">
        <name>Mg(2+)</name>
        <dbReference type="ChEBI" id="CHEBI:18420"/>
    </cofactor>
</comment>
<dbReference type="GO" id="GO:0005524">
    <property type="term" value="F:ATP binding"/>
    <property type="evidence" value="ECO:0007669"/>
    <property type="project" value="UniProtKB-KW"/>
</dbReference>
<dbReference type="OrthoDB" id="9801938at2"/>
<dbReference type="GO" id="GO:0046872">
    <property type="term" value="F:metal ion binding"/>
    <property type="evidence" value="ECO:0007669"/>
    <property type="project" value="UniProtKB-KW"/>
</dbReference>
<dbReference type="InterPro" id="IPR037171">
    <property type="entry name" value="NagB/RpiA_transferase-like"/>
</dbReference>
<keyword evidence="3 4" id="KW-0067">ATP-binding</keyword>
<evidence type="ECO:0000256" key="5">
    <source>
        <dbReference type="RuleBase" id="RU361279"/>
    </source>
</evidence>
<feature type="binding site" evidence="4">
    <location>
        <begin position="133"/>
        <end position="141"/>
    </location>
    <ligand>
        <name>ATP</name>
        <dbReference type="ChEBI" id="CHEBI:30616"/>
    </ligand>
</feature>
<feature type="binding site" evidence="4">
    <location>
        <position position="49"/>
    </location>
    <ligand>
        <name>substrate</name>
    </ligand>
</feature>
<name>A0A1H4FJ93_9BACI</name>
<comment type="similarity">
    <text evidence="1 5">Belongs to the 5-formyltetrahydrofolate cyclo-ligase family.</text>
</comment>
<dbReference type="EC" id="6.3.3.2" evidence="5"/>
<proteinExistence type="inferred from homology"/>
<dbReference type="GO" id="GO:0009396">
    <property type="term" value="P:folic acid-containing compound biosynthetic process"/>
    <property type="evidence" value="ECO:0007669"/>
    <property type="project" value="TreeGrafter"/>
</dbReference>
<dbReference type="Proteomes" id="UP000198584">
    <property type="component" value="Unassembled WGS sequence"/>
</dbReference>
<dbReference type="Gene3D" id="3.40.50.10420">
    <property type="entry name" value="NagB/RpiA/CoA transferase-like"/>
    <property type="match status" value="1"/>
</dbReference>
<dbReference type="InterPro" id="IPR024185">
    <property type="entry name" value="FTHF_cligase-like_sf"/>
</dbReference>
<sequence length="185" mass="21251">MDKVQLRARGKQIMANFSTEEKNNIEHELAEHLFKSMIFKQASTIGITISQKNEWSTTSIIERAWKEGKRVTVPKCDPGPKYLNFYQLDSFDQLETVYFGLQEPDPSRCEHVNRDTIDLIIVPGLVFDLHGYRIGYGGGFYDRYLSGYKGETVALASKEQVVKNLPHEKFDIPVNHLITEDGYVF</sequence>
<protein>
    <recommendedName>
        <fullName evidence="5">5-formyltetrahydrofolate cyclo-ligase</fullName>
        <ecNumber evidence="5">6.3.3.2</ecNumber>
    </recommendedName>
</protein>
<dbReference type="PIRSF" id="PIRSF006806">
    <property type="entry name" value="FTHF_cligase"/>
    <property type="match status" value="1"/>
</dbReference>
<dbReference type="NCBIfam" id="TIGR02727">
    <property type="entry name" value="MTHFS_bact"/>
    <property type="match status" value="1"/>
</dbReference>
<accession>A0A1H4FJ93</accession>
<dbReference type="SUPFAM" id="SSF100950">
    <property type="entry name" value="NagB/RpiA/CoA transferase-like"/>
    <property type="match status" value="1"/>
</dbReference>
<evidence type="ECO:0000256" key="3">
    <source>
        <dbReference type="ARBA" id="ARBA00022840"/>
    </source>
</evidence>
<comment type="catalytic activity">
    <reaction evidence="5">
        <text>(6S)-5-formyl-5,6,7,8-tetrahydrofolate + ATP = (6R)-5,10-methenyltetrahydrofolate + ADP + phosphate</text>
        <dbReference type="Rhea" id="RHEA:10488"/>
        <dbReference type="ChEBI" id="CHEBI:30616"/>
        <dbReference type="ChEBI" id="CHEBI:43474"/>
        <dbReference type="ChEBI" id="CHEBI:57455"/>
        <dbReference type="ChEBI" id="CHEBI:57457"/>
        <dbReference type="ChEBI" id="CHEBI:456216"/>
        <dbReference type="EC" id="6.3.3.2"/>
    </reaction>
</comment>
<keyword evidence="5" id="KW-0460">Magnesium</keyword>
<keyword evidence="5" id="KW-0479">Metal-binding</keyword>
<dbReference type="STRING" id="571932.SAMN05421743_111156"/>
<gene>
    <name evidence="6" type="ORF">SAMN05421743_111156</name>
</gene>
<evidence type="ECO:0000256" key="1">
    <source>
        <dbReference type="ARBA" id="ARBA00010638"/>
    </source>
</evidence>
<dbReference type="GO" id="GO:0035999">
    <property type="term" value="P:tetrahydrofolate interconversion"/>
    <property type="evidence" value="ECO:0007669"/>
    <property type="project" value="TreeGrafter"/>
</dbReference>
<dbReference type="RefSeq" id="WP_093045590.1">
    <property type="nucleotide sequence ID" value="NZ_FNQR01000011.1"/>
</dbReference>
<dbReference type="PANTHER" id="PTHR23407">
    <property type="entry name" value="ATPASE INHIBITOR/5-FORMYLTETRAHYDROFOLATE CYCLO-LIGASE"/>
    <property type="match status" value="1"/>
</dbReference>
<organism evidence="6 7">
    <name type="scientific">Thalassobacillus cyri</name>
    <dbReference type="NCBI Taxonomy" id="571932"/>
    <lineage>
        <taxon>Bacteria</taxon>
        <taxon>Bacillati</taxon>
        <taxon>Bacillota</taxon>
        <taxon>Bacilli</taxon>
        <taxon>Bacillales</taxon>
        <taxon>Bacillaceae</taxon>
        <taxon>Thalassobacillus</taxon>
    </lineage>
</organism>
<dbReference type="Pfam" id="PF01812">
    <property type="entry name" value="5-FTHF_cyc-lig"/>
    <property type="match status" value="1"/>
</dbReference>
<keyword evidence="7" id="KW-1185">Reference proteome</keyword>
<feature type="binding site" evidence="4">
    <location>
        <begin position="3"/>
        <end position="7"/>
    </location>
    <ligand>
        <name>ATP</name>
        <dbReference type="ChEBI" id="CHEBI:30616"/>
    </ligand>
</feature>
<feature type="binding site" evidence="4">
    <location>
        <position position="54"/>
    </location>
    <ligand>
        <name>substrate</name>
    </ligand>
</feature>
<evidence type="ECO:0000313" key="6">
    <source>
        <dbReference type="EMBL" id="SEA97374.1"/>
    </source>
</evidence>
<dbReference type="PANTHER" id="PTHR23407:SF1">
    <property type="entry name" value="5-FORMYLTETRAHYDROFOLATE CYCLO-LIGASE"/>
    <property type="match status" value="1"/>
</dbReference>
<dbReference type="AlphaFoldDB" id="A0A1H4FJ93"/>
<dbReference type="InterPro" id="IPR002698">
    <property type="entry name" value="FTHF_cligase"/>
</dbReference>
<dbReference type="EMBL" id="FNQR01000011">
    <property type="protein sequence ID" value="SEA97374.1"/>
    <property type="molecule type" value="Genomic_DNA"/>
</dbReference>